<organism evidence="1 2">
    <name type="scientific">Trichonephila inaurata madagascariensis</name>
    <dbReference type="NCBI Taxonomy" id="2747483"/>
    <lineage>
        <taxon>Eukaryota</taxon>
        <taxon>Metazoa</taxon>
        <taxon>Ecdysozoa</taxon>
        <taxon>Arthropoda</taxon>
        <taxon>Chelicerata</taxon>
        <taxon>Arachnida</taxon>
        <taxon>Araneae</taxon>
        <taxon>Araneomorphae</taxon>
        <taxon>Entelegynae</taxon>
        <taxon>Araneoidea</taxon>
        <taxon>Nephilidae</taxon>
        <taxon>Trichonephila</taxon>
        <taxon>Trichonephila inaurata</taxon>
    </lineage>
</organism>
<reference evidence="1" key="1">
    <citation type="submission" date="2020-08" db="EMBL/GenBank/DDBJ databases">
        <title>Multicomponent nature underlies the extraordinary mechanical properties of spider dragline silk.</title>
        <authorList>
            <person name="Kono N."/>
            <person name="Nakamura H."/>
            <person name="Mori M."/>
            <person name="Yoshida Y."/>
            <person name="Ohtoshi R."/>
            <person name="Malay A.D."/>
            <person name="Moran D.A.P."/>
            <person name="Tomita M."/>
            <person name="Numata K."/>
            <person name="Arakawa K."/>
        </authorList>
    </citation>
    <scope>NUCLEOTIDE SEQUENCE</scope>
</reference>
<proteinExistence type="predicted"/>
<keyword evidence="2" id="KW-1185">Reference proteome</keyword>
<sequence>MCLRTHLGTNGALTVSSVGVLWENLNCNWKYLKLDMENTTNASIFVPHTNIVKKIEQPEKRNLITQRTRMIYAKKNEN</sequence>
<dbReference type="Proteomes" id="UP000886998">
    <property type="component" value="Unassembled WGS sequence"/>
</dbReference>
<evidence type="ECO:0000313" key="1">
    <source>
        <dbReference type="EMBL" id="GFY42080.1"/>
    </source>
</evidence>
<dbReference type="EMBL" id="BMAV01002874">
    <property type="protein sequence ID" value="GFY42080.1"/>
    <property type="molecule type" value="Genomic_DNA"/>
</dbReference>
<dbReference type="AlphaFoldDB" id="A0A8X6WVN3"/>
<accession>A0A8X6WVN3</accession>
<protein>
    <submittedName>
        <fullName evidence="1">Uncharacterized protein</fullName>
    </submittedName>
</protein>
<evidence type="ECO:0000313" key="2">
    <source>
        <dbReference type="Proteomes" id="UP000886998"/>
    </source>
</evidence>
<gene>
    <name evidence="1" type="ORF">TNIN_188251</name>
</gene>
<name>A0A8X6WVN3_9ARAC</name>
<comment type="caution">
    <text evidence="1">The sequence shown here is derived from an EMBL/GenBank/DDBJ whole genome shotgun (WGS) entry which is preliminary data.</text>
</comment>